<keyword evidence="3" id="KW-1185">Reference proteome</keyword>
<dbReference type="EMBL" id="BMAV01011897">
    <property type="protein sequence ID" value="GFY58064.1"/>
    <property type="molecule type" value="Genomic_DNA"/>
</dbReference>
<reference evidence="1" key="1">
    <citation type="submission" date="2020-08" db="EMBL/GenBank/DDBJ databases">
        <title>Multicomponent nature underlies the extraordinary mechanical properties of spider dragline silk.</title>
        <authorList>
            <person name="Kono N."/>
            <person name="Nakamura H."/>
            <person name="Mori M."/>
            <person name="Yoshida Y."/>
            <person name="Ohtoshi R."/>
            <person name="Malay A.D."/>
            <person name="Moran D.A.P."/>
            <person name="Tomita M."/>
            <person name="Numata K."/>
            <person name="Arakawa K."/>
        </authorList>
    </citation>
    <scope>NUCLEOTIDE SEQUENCE</scope>
</reference>
<sequence length="87" mass="10168">MCYSPSLERILRHLFSFVGMNPHQLFTFTGKHQHHTVSFKTVENACLASYDTTDLFNSDTLPLLISICWWLDIERTFLDATGQRWLC</sequence>
<dbReference type="EMBL" id="BMAV01014434">
    <property type="protein sequence ID" value="GFY62829.1"/>
    <property type="molecule type" value="Genomic_DNA"/>
</dbReference>
<evidence type="ECO:0000313" key="1">
    <source>
        <dbReference type="EMBL" id="GFY58064.1"/>
    </source>
</evidence>
<name>A0A8X6XSX6_9ARAC</name>
<organism evidence="1 3">
    <name type="scientific">Trichonephila inaurata madagascariensis</name>
    <dbReference type="NCBI Taxonomy" id="2747483"/>
    <lineage>
        <taxon>Eukaryota</taxon>
        <taxon>Metazoa</taxon>
        <taxon>Ecdysozoa</taxon>
        <taxon>Arthropoda</taxon>
        <taxon>Chelicerata</taxon>
        <taxon>Arachnida</taxon>
        <taxon>Araneae</taxon>
        <taxon>Araneomorphae</taxon>
        <taxon>Entelegynae</taxon>
        <taxon>Araneoidea</taxon>
        <taxon>Nephilidae</taxon>
        <taxon>Trichonephila</taxon>
        <taxon>Trichonephila inaurata</taxon>
    </lineage>
</organism>
<evidence type="ECO:0000313" key="3">
    <source>
        <dbReference type="Proteomes" id="UP000886998"/>
    </source>
</evidence>
<proteinExistence type="predicted"/>
<accession>A0A8X6XSX6</accession>
<evidence type="ECO:0000313" key="2">
    <source>
        <dbReference type="EMBL" id="GFY62829.1"/>
    </source>
</evidence>
<dbReference type="AlphaFoldDB" id="A0A8X6XSX6"/>
<comment type="caution">
    <text evidence="1">The sequence shown here is derived from an EMBL/GenBank/DDBJ whole genome shotgun (WGS) entry which is preliminary data.</text>
</comment>
<dbReference type="Proteomes" id="UP000886998">
    <property type="component" value="Unassembled WGS sequence"/>
</dbReference>
<protein>
    <submittedName>
        <fullName evidence="1">Uncharacterized protein</fullName>
    </submittedName>
</protein>
<gene>
    <name evidence="2" type="ORF">TNIN_382261</name>
    <name evidence="1" type="ORF">TNIN_489801</name>
</gene>